<gene>
    <name evidence="2" type="ORF">BE21_01570</name>
</gene>
<sequence length="199" mass="21800">MGEFFVVPYCVKFEDSMAYGSHHYLTNFRFQCIARETLYFAEAADGSLPHEDDRAAIRLLTTEGYSRNLSPVRVGERVAIFMTLGAVTRSSAYGYFRTVRFDGEPVACGYQRIVAVGATSDELAPLPGSVTMHVGALDEEVPHQRFVELALRGGSALRELFPERLLRHAVEVARAPLHASRPHRTQSGAVGAAGAADEP</sequence>
<organism evidence="2 3">
    <name type="scientific">Sorangium cellulosum</name>
    <name type="common">Polyangium cellulosum</name>
    <dbReference type="NCBI Taxonomy" id="56"/>
    <lineage>
        <taxon>Bacteria</taxon>
        <taxon>Pseudomonadati</taxon>
        <taxon>Myxococcota</taxon>
        <taxon>Polyangia</taxon>
        <taxon>Polyangiales</taxon>
        <taxon>Polyangiaceae</taxon>
        <taxon>Sorangium</taxon>
    </lineage>
</organism>
<dbReference type="SUPFAM" id="SSF54637">
    <property type="entry name" value="Thioesterase/thiol ester dehydrase-isomerase"/>
    <property type="match status" value="1"/>
</dbReference>
<dbReference type="Proteomes" id="UP000075502">
    <property type="component" value="Unassembled WGS sequence"/>
</dbReference>
<comment type="caution">
    <text evidence="2">The sequence shown here is derived from an EMBL/GenBank/DDBJ whole genome shotgun (WGS) entry which is preliminary data.</text>
</comment>
<dbReference type="InterPro" id="IPR029069">
    <property type="entry name" value="HotDog_dom_sf"/>
</dbReference>
<evidence type="ECO:0000313" key="2">
    <source>
        <dbReference type="EMBL" id="KYG09537.1"/>
    </source>
</evidence>
<protein>
    <submittedName>
        <fullName evidence="2">Uncharacterized protein</fullName>
    </submittedName>
</protein>
<dbReference type="Gene3D" id="3.10.129.10">
    <property type="entry name" value="Hotdog Thioesterase"/>
    <property type="match status" value="1"/>
</dbReference>
<dbReference type="EMBL" id="JEME01000647">
    <property type="protein sequence ID" value="KYG09537.1"/>
    <property type="molecule type" value="Genomic_DNA"/>
</dbReference>
<evidence type="ECO:0000256" key="1">
    <source>
        <dbReference type="SAM" id="MobiDB-lite"/>
    </source>
</evidence>
<feature type="non-terminal residue" evidence="2">
    <location>
        <position position="199"/>
    </location>
</feature>
<accession>A0A150TY76</accession>
<dbReference type="AlphaFoldDB" id="A0A150TY76"/>
<name>A0A150TY76_SORCE</name>
<evidence type="ECO:0000313" key="3">
    <source>
        <dbReference type="Proteomes" id="UP000075502"/>
    </source>
</evidence>
<proteinExistence type="predicted"/>
<feature type="region of interest" description="Disordered" evidence="1">
    <location>
        <begin position="178"/>
        <end position="199"/>
    </location>
</feature>
<reference evidence="2 3" key="1">
    <citation type="submission" date="2014-02" db="EMBL/GenBank/DDBJ databases">
        <title>The small core and large imbalanced accessory genome model reveals a collaborative survival strategy of Sorangium cellulosum strains in nature.</title>
        <authorList>
            <person name="Han K."/>
            <person name="Peng R."/>
            <person name="Blom J."/>
            <person name="Li Y.-Z."/>
        </authorList>
    </citation>
    <scope>NUCLEOTIDE SEQUENCE [LARGE SCALE GENOMIC DNA]</scope>
    <source>
        <strain evidence="2 3">So0007-03</strain>
    </source>
</reference>